<dbReference type="GO" id="GO:0000122">
    <property type="term" value="P:negative regulation of transcription by RNA polymerase II"/>
    <property type="evidence" value="ECO:0007669"/>
    <property type="project" value="TreeGrafter"/>
</dbReference>
<evidence type="ECO:0000313" key="7">
    <source>
        <dbReference type="Proteomes" id="UP000007875"/>
    </source>
</evidence>
<dbReference type="HOGENOM" id="CLU_1744586_0_0_1"/>
<dbReference type="Ensembl" id="ENSCSAVT00000007907.1">
    <property type="protein sequence ID" value="ENSCSAVP00000007802.1"/>
    <property type="gene ID" value="ENSCSAVG00000004666.1"/>
</dbReference>
<feature type="region of interest" description="Disordered" evidence="5">
    <location>
        <begin position="35"/>
        <end position="69"/>
    </location>
</feature>
<dbReference type="GO" id="GO:0009880">
    <property type="term" value="P:embryonic pattern specification"/>
    <property type="evidence" value="ECO:0007669"/>
    <property type="project" value="TreeGrafter"/>
</dbReference>
<proteinExistence type="inferred from homology"/>
<feature type="compositionally biased region" description="Low complexity" evidence="5">
    <location>
        <begin position="37"/>
        <end position="49"/>
    </location>
</feature>
<dbReference type="InterPro" id="IPR028127">
    <property type="entry name" value="Ripply_fam"/>
</dbReference>
<reference evidence="6" key="3">
    <citation type="submission" date="2025-09" db="UniProtKB">
        <authorList>
            <consortium name="Ensembl"/>
        </authorList>
    </citation>
    <scope>IDENTIFICATION</scope>
</reference>
<keyword evidence="4" id="KW-0539">Nucleus</keyword>
<feature type="compositionally biased region" description="Basic and acidic residues" evidence="5">
    <location>
        <begin position="55"/>
        <end position="67"/>
    </location>
</feature>
<dbReference type="PANTHER" id="PTHR16770:SF1">
    <property type="entry name" value="PROTEIN RIPPLY-LIKE"/>
    <property type="match status" value="1"/>
</dbReference>
<organism evidence="6 7">
    <name type="scientific">Ciona savignyi</name>
    <name type="common">Pacific transparent sea squirt</name>
    <dbReference type="NCBI Taxonomy" id="51511"/>
    <lineage>
        <taxon>Eukaryota</taxon>
        <taxon>Metazoa</taxon>
        <taxon>Chordata</taxon>
        <taxon>Tunicata</taxon>
        <taxon>Ascidiacea</taxon>
        <taxon>Phlebobranchia</taxon>
        <taxon>Cionidae</taxon>
        <taxon>Ciona</taxon>
    </lineage>
</organism>
<evidence type="ECO:0000256" key="1">
    <source>
        <dbReference type="ARBA" id="ARBA00004123"/>
    </source>
</evidence>
<comment type="similarity">
    <text evidence="2">Belongs to the ripply family.</text>
</comment>
<evidence type="ECO:0000256" key="3">
    <source>
        <dbReference type="ARBA" id="ARBA00022473"/>
    </source>
</evidence>
<dbReference type="AlphaFoldDB" id="H2YR42"/>
<dbReference type="STRING" id="51511.ENSCSAVP00000007802"/>
<dbReference type="eggNOG" id="ENOG502S6U6">
    <property type="taxonomic scope" value="Eukaryota"/>
</dbReference>
<evidence type="ECO:0000256" key="4">
    <source>
        <dbReference type="ARBA" id="ARBA00023242"/>
    </source>
</evidence>
<reference evidence="6" key="2">
    <citation type="submission" date="2025-08" db="UniProtKB">
        <authorList>
            <consortium name="Ensembl"/>
        </authorList>
    </citation>
    <scope>IDENTIFICATION</scope>
</reference>
<protein>
    <recommendedName>
        <fullName evidence="8">Protein ripply</fullName>
    </recommendedName>
</protein>
<keyword evidence="3" id="KW-0217">Developmental protein</keyword>
<dbReference type="Proteomes" id="UP000007875">
    <property type="component" value="Unassembled WGS sequence"/>
</dbReference>
<dbReference type="InParanoid" id="H2YR42"/>
<sequence>IRHRNQIRHQELRHQNLHNQELRHHELRHQEFLQINRSTTRQQTKSQKQPGNPPELRHQNRNHDKGSHWSAAVQVSTGFEHFKHPVKLMWPRSKAHDYFYAEGQKLLDGFPVQATIGLYDDTDSEQSDDAYVEQSQLCVAQTPKQVLVQN</sequence>
<reference evidence="7" key="1">
    <citation type="submission" date="2003-08" db="EMBL/GenBank/DDBJ databases">
        <authorList>
            <person name="Birren B."/>
            <person name="Nusbaum C."/>
            <person name="Abebe A."/>
            <person name="Abouelleil A."/>
            <person name="Adekoya E."/>
            <person name="Ait-zahra M."/>
            <person name="Allen N."/>
            <person name="Allen T."/>
            <person name="An P."/>
            <person name="Anderson M."/>
            <person name="Anderson S."/>
            <person name="Arachchi H."/>
            <person name="Armbruster J."/>
            <person name="Bachantsang P."/>
            <person name="Baldwin J."/>
            <person name="Barry A."/>
            <person name="Bayul T."/>
            <person name="Blitshsteyn B."/>
            <person name="Bloom T."/>
            <person name="Blye J."/>
            <person name="Boguslavskiy L."/>
            <person name="Borowsky M."/>
            <person name="Boukhgalter B."/>
            <person name="Brunache A."/>
            <person name="Butler J."/>
            <person name="Calixte N."/>
            <person name="Calvo S."/>
            <person name="Camarata J."/>
            <person name="Campo K."/>
            <person name="Chang J."/>
            <person name="Cheshatsang Y."/>
            <person name="Citroen M."/>
            <person name="Collymore A."/>
            <person name="Considine T."/>
            <person name="Cook A."/>
            <person name="Cooke P."/>
            <person name="Corum B."/>
            <person name="Cuomo C."/>
            <person name="David R."/>
            <person name="Dawoe T."/>
            <person name="Degray S."/>
            <person name="Dodge S."/>
            <person name="Dooley K."/>
            <person name="Dorje P."/>
            <person name="Dorjee K."/>
            <person name="Dorris L."/>
            <person name="Duffey N."/>
            <person name="Dupes A."/>
            <person name="Elkins T."/>
            <person name="Engels R."/>
            <person name="Erickson J."/>
            <person name="Farina A."/>
            <person name="Faro S."/>
            <person name="Ferreira P."/>
            <person name="Fischer H."/>
            <person name="Fitzgerald M."/>
            <person name="Foley K."/>
            <person name="Gage D."/>
            <person name="Galagan J."/>
            <person name="Gearin G."/>
            <person name="Gnerre S."/>
            <person name="Gnirke A."/>
            <person name="Goyette A."/>
            <person name="Graham J."/>
            <person name="Grandbois E."/>
            <person name="Gyaltsen K."/>
            <person name="Hafez N."/>
            <person name="Hagopian D."/>
            <person name="Hagos B."/>
            <person name="Hall J."/>
            <person name="Hatcher B."/>
            <person name="Heller A."/>
            <person name="Higgins H."/>
            <person name="Honan T."/>
            <person name="Horn A."/>
            <person name="Houde N."/>
            <person name="Hughes L."/>
            <person name="Hulme W."/>
            <person name="Husby E."/>
            <person name="Iliev I."/>
            <person name="Jaffe D."/>
            <person name="Jones C."/>
            <person name="Kamal M."/>
            <person name="Kamat A."/>
            <person name="Kamvysselis M."/>
            <person name="Karlsson E."/>
            <person name="Kells C."/>
            <person name="Kieu A."/>
            <person name="Kisner P."/>
            <person name="Kodira C."/>
            <person name="Kulbokas E."/>
            <person name="Labutti K."/>
            <person name="Lama D."/>
            <person name="Landers T."/>
            <person name="Leger J."/>
            <person name="Levine S."/>
            <person name="Lewis D."/>
            <person name="Lewis T."/>
            <person name="Lindblad-toh K."/>
            <person name="Liu X."/>
            <person name="Lokyitsang T."/>
            <person name="Lokyitsang Y."/>
            <person name="Lucien O."/>
            <person name="Lui A."/>
            <person name="Ma L.J."/>
            <person name="Mabbitt R."/>
            <person name="Macdonald J."/>
            <person name="Maclean C."/>
            <person name="Major J."/>
            <person name="Manning J."/>
            <person name="Marabella R."/>
            <person name="Maru K."/>
            <person name="Matthews C."/>
            <person name="Mauceli E."/>
            <person name="Mccarthy M."/>
            <person name="Mcdonough S."/>
            <person name="Mcghee T."/>
            <person name="Meldrim J."/>
            <person name="Meneus L."/>
            <person name="Mesirov J."/>
            <person name="Mihalev A."/>
            <person name="Mihova T."/>
            <person name="Mikkelsen T."/>
            <person name="Mlenga V."/>
            <person name="Moru K."/>
            <person name="Mozes J."/>
            <person name="Mulrain L."/>
            <person name="Munson G."/>
            <person name="Naylor J."/>
            <person name="Newes C."/>
            <person name="Nguyen C."/>
            <person name="Nguyen N."/>
            <person name="Nguyen T."/>
            <person name="Nicol R."/>
            <person name="Nielsen C."/>
            <person name="Nizzari M."/>
            <person name="Norbu C."/>
            <person name="Norbu N."/>
            <person name="O'donnell P."/>
            <person name="Okoawo O."/>
            <person name="O'leary S."/>
            <person name="Omotosho B."/>
            <person name="O'neill K."/>
            <person name="Osman S."/>
            <person name="Parker S."/>
            <person name="Perrin D."/>
            <person name="Phunkhang P."/>
            <person name="Piqani B."/>
            <person name="Purcell S."/>
            <person name="Rachupka T."/>
            <person name="Ramasamy U."/>
            <person name="Rameau R."/>
            <person name="Ray V."/>
            <person name="Raymond C."/>
            <person name="Retta R."/>
            <person name="Richardson S."/>
            <person name="Rise C."/>
            <person name="Rodriguez J."/>
            <person name="Rogers J."/>
            <person name="Rogov P."/>
            <person name="Rutman M."/>
            <person name="Schupbach R."/>
            <person name="Seaman C."/>
            <person name="Settipalli S."/>
            <person name="Sharpe T."/>
            <person name="Sheridan J."/>
            <person name="Sherpa N."/>
            <person name="Shi J."/>
            <person name="Smirnov S."/>
            <person name="Smith C."/>
            <person name="Sougnez C."/>
            <person name="Spencer B."/>
            <person name="Stalker J."/>
            <person name="Stange-thomann N."/>
            <person name="Stavropoulos S."/>
            <person name="Stetson K."/>
            <person name="Stone C."/>
            <person name="Stone S."/>
            <person name="Stubbs M."/>
            <person name="Talamas J."/>
            <person name="Tchuinga P."/>
            <person name="Tenzing P."/>
            <person name="Tesfaye S."/>
            <person name="Theodore J."/>
            <person name="Thoulutsang Y."/>
            <person name="Topham K."/>
            <person name="Towey S."/>
            <person name="Tsamla T."/>
            <person name="Tsomo N."/>
            <person name="Vallee D."/>
            <person name="Vassiliev H."/>
            <person name="Venkataraman V."/>
            <person name="Vinson J."/>
            <person name="Vo A."/>
            <person name="Wade C."/>
            <person name="Wang S."/>
            <person name="Wangchuk T."/>
            <person name="Wangdi T."/>
            <person name="Whittaker C."/>
            <person name="Wilkinson J."/>
            <person name="Wu Y."/>
            <person name="Wyman D."/>
            <person name="Yadav S."/>
            <person name="Yang S."/>
            <person name="Yang X."/>
            <person name="Yeager S."/>
            <person name="Yee E."/>
            <person name="Young G."/>
            <person name="Zainoun J."/>
            <person name="Zembeck L."/>
            <person name="Zimmer A."/>
            <person name="Zody M."/>
            <person name="Lander E."/>
        </authorList>
    </citation>
    <scope>NUCLEOTIDE SEQUENCE [LARGE SCALE GENOMIC DNA]</scope>
</reference>
<dbReference type="Pfam" id="PF14998">
    <property type="entry name" value="Ripply"/>
    <property type="match status" value="1"/>
</dbReference>
<evidence type="ECO:0000313" key="6">
    <source>
        <dbReference type="Ensembl" id="ENSCSAVP00000007802.1"/>
    </source>
</evidence>
<dbReference type="GO" id="GO:0005634">
    <property type="term" value="C:nucleus"/>
    <property type="evidence" value="ECO:0007669"/>
    <property type="project" value="UniProtKB-SubCell"/>
</dbReference>
<comment type="subcellular location">
    <subcellularLocation>
        <location evidence="1">Nucleus</location>
    </subcellularLocation>
</comment>
<accession>H2YR42</accession>
<name>H2YR42_CIOSA</name>
<dbReference type="PANTHER" id="PTHR16770">
    <property type="entry name" value="PROTEIN RIPPLY-LIKE"/>
    <property type="match status" value="1"/>
</dbReference>
<evidence type="ECO:0000256" key="2">
    <source>
        <dbReference type="ARBA" id="ARBA00006944"/>
    </source>
</evidence>
<evidence type="ECO:0008006" key="8">
    <source>
        <dbReference type="Google" id="ProtNLM"/>
    </source>
</evidence>
<evidence type="ECO:0000256" key="5">
    <source>
        <dbReference type="SAM" id="MobiDB-lite"/>
    </source>
</evidence>
<keyword evidence="7" id="KW-1185">Reference proteome</keyword>